<reference evidence="2 3" key="1">
    <citation type="submission" date="2018-07" db="EMBL/GenBank/DDBJ databases">
        <title>Genomic Encyclopedia of Type Strains, Phase III (KMG-III): the genomes of soil and plant-associated and newly described type strains.</title>
        <authorList>
            <person name="Whitman W."/>
        </authorList>
    </citation>
    <scope>NUCLEOTIDE SEQUENCE [LARGE SCALE GENOMIC DNA]</scope>
    <source>
        <strain evidence="2 3">31-25a</strain>
    </source>
</reference>
<accession>A0A368YHB9</accession>
<keyword evidence="3" id="KW-1185">Reference proteome</keyword>
<dbReference type="InterPro" id="IPR027417">
    <property type="entry name" value="P-loop_NTPase"/>
</dbReference>
<feature type="compositionally biased region" description="Basic and acidic residues" evidence="1">
    <location>
        <begin position="225"/>
        <end position="239"/>
    </location>
</feature>
<dbReference type="Gene3D" id="3.40.50.300">
    <property type="entry name" value="P-loop containing nucleotide triphosphate hydrolases"/>
    <property type="match status" value="1"/>
</dbReference>
<comment type="caution">
    <text evidence="2">The sequence shown here is derived from an EMBL/GenBank/DDBJ whole genome shotgun (WGS) entry which is preliminary data.</text>
</comment>
<dbReference type="InterPro" id="IPR008868">
    <property type="entry name" value="TniB"/>
</dbReference>
<evidence type="ECO:0000256" key="1">
    <source>
        <dbReference type="SAM" id="MobiDB-lite"/>
    </source>
</evidence>
<dbReference type="SUPFAM" id="SSF52540">
    <property type="entry name" value="P-loop containing nucleoside triphosphate hydrolases"/>
    <property type="match status" value="1"/>
</dbReference>
<feature type="compositionally biased region" description="Low complexity" evidence="1">
    <location>
        <begin position="215"/>
        <end position="224"/>
    </location>
</feature>
<dbReference type="EMBL" id="QPJM01000021">
    <property type="protein sequence ID" value="RCW78868.1"/>
    <property type="molecule type" value="Genomic_DNA"/>
</dbReference>
<organism evidence="2 3">
    <name type="scientific">Phyllobacterium bourgognense</name>
    <dbReference type="NCBI Taxonomy" id="314236"/>
    <lineage>
        <taxon>Bacteria</taxon>
        <taxon>Pseudomonadati</taxon>
        <taxon>Pseudomonadota</taxon>
        <taxon>Alphaproteobacteria</taxon>
        <taxon>Hyphomicrobiales</taxon>
        <taxon>Phyllobacteriaceae</taxon>
        <taxon>Phyllobacterium</taxon>
    </lineage>
</organism>
<dbReference type="Proteomes" id="UP000253324">
    <property type="component" value="Unassembled WGS sequence"/>
</dbReference>
<protein>
    <submittedName>
        <fullName evidence="2">TniB protein</fullName>
    </submittedName>
</protein>
<dbReference type="AlphaFoldDB" id="A0A368YHB9"/>
<feature type="region of interest" description="Disordered" evidence="1">
    <location>
        <begin position="211"/>
        <end position="239"/>
    </location>
</feature>
<evidence type="ECO:0000313" key="3">
    <source>
        <dbReference type="Proteomes" id="UP000253324"/>
    </source>
</evidence>
<evidence type="ECO:0000313" key="2">
    <source>
        <dbReference type="EMBL" id="RCW78868.1"/>
    </source>
</evidence>
<gene>
    <name evidence="2" type="ORF">C7476_12154</name>
</gene>
<name>A0A368YHB9_9HYPH</name>
<proteinExistence type="predicted"/>
<dbReference type="Pfam" id="PF05621">
    <property type="entry name" value="TniB"/>
    <property type="match status" value="1"/>
</dbReference>
<sequence>MIMKRFRDEYPPRFNPVTGTLRTPVLAMEMTSRPGERRLYAELLTLLGAPQRPRADIAQMEQAALRIMEAIGVRVQVIDEVHNILAGSYHEQRIVLNTLRFLSNRLQISLVCFGVNEAREAIGGDVQLARRFEQFTLNRWAANEQFETLVASILRNTPLRNPSLLTPKSLRRILQITEGITANIFHMINNLAIEAVESGREQITNEAVDNWETASPSRRSPGSLRSERPRADVGKDPSRTHCFSGISCERFRPRLP</sequence>